<dbReference type="SUPFAM" id="SSF56112">
    <property type="entry name" value="Protein kinase-like (PK-like)"/>
    <property type="match status" value="1"/>
</dbReference>
<dbReference type="InterPro" id="IPR001245">
    <property type="entry name" value="Ser-Thr/Tyr_kinase_cat_dom"/>
</dbReference>
<keyword evidence="11" id="KW-0675">Receptor</keyword>
<evidence type="ECO:0000313" key="12">
    <source>
        <dbReference type="Proteomes" id="UP001179952"/>
    </source>
</evidence>
<keyword evidence="2" id="KW-0433">Leucine-rich repeat</keyword>
<dbReference type="Gene3D" id="1.10.510.10">
    <property type="entry name" value="Transferase(Phosphotransferase) domain 1"/>
    <property type="match status" value="2"/>
</dbReference>
<keyword evidence="11" id="KW-0808">Transferase</keyword>
<evidence type="ECO:0000256" key="5">
    <source>
        <dbReference type="ARBA" id="ARBA00022741"/>
    </source>
</evidence>
<evidence type="ECO:0000313" key="11">
    <source>
        <dbReference type="EMBL" id="KAK1267916.1"/>
    </source>
</evidence>
<reference evidence="11" key="2">
    <citation type="submission" date="2023-06" db="EMBL/GenBank/DDBJ databases">
        <authorList>
            <person name="Ma L."/>
            <person name="Liu K.-W."/>
            <person name="Li Z."/>
            <person name="Hsiao Y.-Y."/>
            <person name="Qi Y."/>
            <person name="Fu T."/>
            <person name="Tang G."/>
            <person name="Zhang D."/>
            <person name="Sun W.-H."/>
            <person name="Liu D.-K."/>
            <person name="Li Y."/>
            <person name="Chen G.-Z."/>
            <person name="Liu X.-D."/>
            <person name="Liao X.-Y."/>
            <person name="Jiang Y.-T."/>
            <person name="Yu X."/>
            <person name="Hao Y."/>
            <person name="Huang J."/>
            <person name="Zhao X.-W."/>
            <person name="Ke S."/>
            <person name="Chen Y.-Y."/>
            <person name="Wu W.-L."/>
            <person name="Hsu J.-L."/>
            <person name="Lin Y.-F."/>
            <person name="Huang M.-D."/>
            <person name="Li C.-Y."/>
            <person name="Huang L."/>
            <person name="Wang Z.-W."/>
            <person name="Zhao X."/>
            <person name="Zhong W.-Y."/>
            <person name="Peng D.-H."/>
            <person name="Ahmad S."/>
            <person name="Lan S."/>
            <person name="Zhang J.-S."/>
            <person name="Tsai W.-C."/>
            <person name="Van De Peer Y."/>
            <person name="Liu Z.-J."/>
        </authorList>
    </citation>
    <scope>NUCLEOTIDE SEQUENCE</scope>
    <source>
        <strain evidence="11">SCP</strain>
        <tissue evidence="11">Leaves</tissue>
    </source>
</reference>
<dbReference type="PANTHER" id="PTHR45631:SF27">
    <property type="entry name" value="PROTEIN KINASE DOMAIN-CONTAINING PROTEIN"/>
    <property type="match status" value="1"/>
</dbReference>
<evidence type="ECO:0000256" key="6">
    <source>
        <dbReference type="ARBA" id="ARBA00022840"/>
    </source>
</evidence>
<dbReference type="PROSITE" id="PS00107">
    <property type="entry name" value="PROTEIN_KINASE_ATP"/>
    <property type="match status" value="1"/>
</dbReference>
<evidence type="ECO:0000256" key="4">
    <source>
        <dbReference type="ARBA" id="ARBA00022737"/>
    </source>
</evidence>
<dbReference type="InterPro" id="IPR001611">
    <property type="entry name" value="Leu-rich_rpt"/>
</dbReference>
<evidence type="ECO:0000259" key="10">
    <source>
        <dbReference type="PROSITE" id="PS50011"/>
    </source>
</evidence>
<dbReference type="InterPro" id="IPR032675">
    <property type="entry name" value="LRR_dom_sf"/>
</dbReference>
<dbReference type="AlphaFoldDB" id="A0AAV9AUH0"/>
<keyword evidence="4" id="KW-0677">Repeat</keyword>
<dbReference type="FunFam" id="3.30.200.20:FF:000162">
    <property type="entry name" value="Adenine nucleotide alpha hydrolase-like domain kinase"/>
    <property type="match status" value="1"/>
</dbReference>
<feature type="binding site" evidence="9">
    <location>
        <position position="256"/>
    </location>
    <ligand>
        <name>ATP</name>
        <dbReference type="ChEBI" id="CHEBI:30616"/>
    </ligand>
</feature>
<dbReference type="InterPro" id="IPR000719">
    <property type="entry name" value="Prot_kinase_dom"/>
</dbReference>
<dbReference type="PROSITE" id="PS50011">
    <property type="entry name" value="PROTEIN_KINASE_DOM"/>
    <property type="match status" value="1"/>
</dbReference>
<accession>A0AAV9AUH0</accession>
<evidence type="ECO:0000256" key="9">
    <source>
        <dbReference type="PROSITE-ProRule" id="PRU10141"/>
    </source>
</evidence>
<sequence length="512" mass="57083">MPEGDNIVHSEFMKRWGISLVDEDGIHQINKDGIFICSSMLDHHSNCIRSTRNAFLNDEQKIALDFEWKEDLSSKGLQGPIPTIISKLTELKELNLSSNHFSGTIPSFPPESKLSSVDVSKNNLTGSVPGSFASLPHLTKLHGSCGDLPVVHAGQRTVIIASAAAGSVAITVAIGVMFTCFCKRAHRRDETYPIYTKKAIFAIPISENREMDSKVRSFSLKCIEEATCHYKTMIGEGGFGAVYRGTLPHGQEVAVKVRSDTSTQGTREFNNEVTLLTAMQHENLVPLLGHCCENDQQILVYPFMSNGSLQDRLYGDATKRKPLDWPIRLSIALGAARGLMYLHSIDGRVKFMLEKAVMVFLRAEIITGREPLNIHRPRNEWSLVEWKDVILNISSYPRMQATQYIREGRIDEIVDLTIKGGYHAEAMWRVVETASACVESFSIYRPSMDVIVRELEDALIIENNASEYMRSIDSAGGSNRFLSIDRKVFAPTLTPTEPSPVVLQPTTDPQPR</sequence>
<keyword evidence="12" id="KW-1185">Reference proteome</keyword>
<evidence type="ECO:0000256" key="3">
    <source>
        <dbReference type="ARBA" id="ARBA00022692"/>
    </source>
</evidence>
<keyword evidence="6 9" id="KW-0067">ATP-binding</keyword>
<protein>
    <submittedName>
        <fullName evidence="11">Nodulation receptor kinase</fullName>
    </submittedName>
</protein>
<dbReference type="GO" id="GO:0005886">
    <property type="term" value="C:plasma membrane"/>
    <property type="evidence" value="ECO:0007669"/>
    <property type="project" value="UniProtKB-SubCell"/>
</dbReference>
<dbReference type="Pfam" id="PF07714">
    <property type="entry name" value="PK_Tyr_Ser-Thr"/>
    <property type="match status" value="1"/>
</dbReference>
<dbReference type="Gene3D" id="3.30.200.20">
    <property type="entry name" value="Phosphorylase Kinase, domain 1"/>
    <property type="match status" value="1"/>
</dbReference>
<feature type="domain" description="Protein kinase" evidence="10">
    <location>
        <begin position="228"/>
        <end position="512"/>
    </location>
</feature>
<reference evidence="11" key="1">
    <citation type="journal article" date="2023" name="Nat. Commun.">
        <title>Diploid and tetraploid genomes of Acorus and the evolution of monocots.</title>
        <authorList>
            <person name="Ma L."/>
            <person name="Liu K.W."/>
            <person name="Li Z."/>
            <person name="Hsiao Y.Y."/>
            <person name="Qi Y."/>
            <person name="Fu T."/>
            <person name="Tang G.D."/>
            <person name="Zhang D."/>
            <person name="Sun W.H."/>
            <person name="Liu D.K."/>
            <person name="Li Y."/>
            <person name="Chen G.Z."/>
            <person name="Liu X.D."/>
            <person name="Liao X.Y."/>
            <person name="Jiang Y.T."/>
            <person name="Yu X."/>
            <person name="Hao Y."/>
            <person name="Huang J."/>
            <person name="Zhao X.W."/>
            <person name="Ke S."/>
            <person name="Chen Y.Y."/>
            <person name="Wu W.L."/>
            <person name="Hsu J.L."/>
            <person name="Lin Y.F."/>
            <person name="Huang M.D."/>
            <person name="Li C.Y."/>
            <person name="Huang L."/>
            <person name="Wang Z.W."/>
            <person name="Zhao X."/>
            <person name="Zhong W.Y."/>
            <person name="Peng D.H."/>
            <person name="Ahmad S."/>
            <person name="Lan S."/>
            <person name="Zhang J.S."/>
            <person name="Tsai W.C."/>
            <person name="Van de Peer Y."/>
            <person name="Liu Z.J."/>
        </authorList>
    </citation>
    <scope>NUCLEOTIDE SEQUENCE</scope>
    <source>
        <strain evidence="11">SCP</strain>
    </source>
</reference>
<proteinExistence type="predicted"/>
<dbReference type="EMBL" id="JAUJYN010000006">
    <property type="protein sequence ID" value="KAK1267916.1"/>
    <property type="molecule type" value="Genomic_DNA"/>
</dbReference>
<dbReference type="SUPFAM" id="SSF52058">
    <property type="entry name" value="L domain-like"/>
    <property type="match status" value="1"/>
</dbReference>
<dbReference type="GO" id="GO:0004672">
    <property type="term" value="F:protein kinase activity"/>
    <property type="evidence" value="ECO:0007669"/>
    <property type="project" value="InterPro"/>
</dbReference>
<organism evidence="11 12">
    <name type="scientific">Acorus gramineus</name>
    <name type="common">Dwarf sweet flag</name>
    <dbReference type="NCBI Taxonomy" id="55184"/>
    <lineage>
        <taxon>Eukaryota</taxon>
        <taxon>Viridiplantae</taxon>
        <taxon>Streptophyta</taxon>
        <taxon>Embryophyta</taxon>
        <taxon>Tracheophyta</taxon>
        <taxon>Spermatophyta</taxon>
        <taxon>Magnoliopsida</taxon>
        <taxon>Liliopsida</taxon>
        <taxon>Acoraceae</taxon>
        <taxon>Acorus</taxon>
    </lineage>
</organism>
<evidence type="ECO:0000256" key="2">
    <source>
        <dbReference type="ARBA" id="ARBA00022614"/>
    </source>
</evidence>
<keyword evidence="5 9" id="KW-0547">Nucleotide-binding</keyword>
<keyword evidence="7" id="KW-1133">Transmembrane helix</keyword>
<dbReference type="InterPro" id="IPR011009">
    <property type="entry name" value="Kinase-like_dom_sf"/>
</dbReference>
<evidence type="ECO:0000256" key="8">
    <source>
        <dbReference type="ARBA" id="ARBA00023136"/>
    </source>
</evidence>
<dbReference type="Gene3D" id="3.80.10.10">
    <property type="entry name" value="Ribonuclease Inhibitor"/>
    <property type="match status" value="1"/>
</dbReference>
<keyword evidence="8" id="KW-0472">Membrane</keyword>
<dbReference type="GO" id="GO:0005524">
    <property type="term" value="F:ATP binding"/>
    <property type="evidence" value="ECO:0007669"/>
    <property type="project" value="UniProtKB-UniRule"/>
</dbReference>
<name>A0AAV9AUH0_ACOGR</name>
<gene>
    <name evidence="11" type="ORF">QJS04_geneDACA006471</name>
</gene>
<comment type="caution">
    <text evidence="11">The sequence shown here is derived from an EMBL/GenBank/DDBJ whole genome shotgun (WGS) entry which is preliminary data.</text>
</comment>
<dbReference type="PANTHER" id="PTHR45631">
    <property type="entry name" value="OS07G0107800 PROTEIN-RELATED"/>
    <property type="match status" value="1"/>
</dbReference>
<keyword evidence="3" id="KW-0812">Transmembrane</keyword>
<dbReference type="Proteomes" id="UP001179952">
    <property type="component" value="Unassembled WGS sequence"/>
</dbReference>
<comment type="subcellular location">
    <subcellularLocation>
        <location evidence="1">Cell membrane</location>
        <topology evidence="1">Single-pass membrane protein</topology>
    </subcellularLocation>
</comment>
<evidence type="ECO:0000256" key="1">
    <source>
        <dbReference type="ARBA" id="ARBA00004162"/>
    </source>
</evidence>
<keyword evidence="11" id="KW-0418">Kinase</keyword>
<dbReference type="Pfam" id="PF00560">
    <property type="entry name" value="LRR_1"/>
    <property type="match status" value="2"/>
</dbReference>
<evidence type="ECO:0000256" key="7">
    <source>
        <dbReference type="ARBA" id="ARBA00022989"/>
    </source>
</evidence>
<dbReference type="InterPro" id="IPR017441">
    <property type="entry name" value="Protein_kinase_ATP_BS"/>
</dbReference>